<sequence>MRSQLSHKTIDYFYLGSLSIVIALSVAIVAFLTSFPSVYYLSALFIVLGVVSMLRYIFDDLVSRTNSIVFAYISLSLFLILYFVQRSVPFDFSLIASDASYYYWSGIGSVLHGDVDGMFLPMADAISGVGFQIFGAKYLASAEIILYLSALLLFYKILRELGIGILLSSLLTTLLEMVPLDIWISKTTFSEPIWQVLLLLIFYYSIEIIKKNSLDYRVIIPYYIVLLLLPMTRGSAIFFYIIVGYLTLYTLWRMKNFKLAIAIVFGLVLLSISIHYSLHIRFNYIVGMQYRRIFPHITTEQLSIILYSISTVFILSLLYLKRLNLDKKNFALFVVVSSIIFRLITALYFSYKKGVTFVSILYVNEFDLLHATLGMPLALLSIAGLVYIYYQAFRGERLYLLIVVVYSAFFVPYIMQNVTIHDPHQMFLYWHRYYFSEYLLIHFLALSLSIGFIYNRIVQMMENKVYAKRVAVILILLLFGSSINLHRYHIVTSEGYLSDAYRLFDWTKSRVGDKQTIILYEHTKHYTDRTLHRLMYEGLHVTRIKLTGIYGVSANELKSLKELNKNPRINRRLINSSKLLALSAYDCSVSGEELTLEDRATFPLFWRQSSSDLDSSPVVGYDLNACLYKLNLSFVADKQIRFGDNNEIANTLLGRGWHDREKNHPYSDSHASLVLPDIFQEGVDYTLELEFKIYGSSREVGKDINISIDSLSIYKRRLQDNFPSLYKIDLPKNIKDFIKDGKLTIDIDVPNALSPYDLKRGKDKSSRGIDLYSIKVVSKPYK</sequence>
<evidence type="ECO:0000256" key="1">
    <source>
        <dbReference type="SAM" id="Phobius"/>
    </source>
</evidence>
<accession>A0A1W1B8K7</accession>
<dbReference type="AlphaFoldDB" id="A0A1W1B8K7"/>
<feature type="transmembrane region" description="Helical" evidence="1">
    <location>
        <begin position="38"/>
        <end position="58"/>
    </location>
</feature>
<reference evidence="2" key="1">
    <citation type="submission" date="2016-10" db="EMBL/GenBank/DDBJ databases">
        <authorList>
            <person name="de Groot N.N."/>
        </authorList>
    </citation>
    <scope>NUCLEOTIDE SEQUENCE</scope>
</reference>
<proteinExistence type="predicted"/>
<evidence type="ECO:0000313" key="2">
    <source>
        <dbReference type="EMBL" id="SFV49858.1"/>
    </source>
</evidence>
<gene>
    <name evidence="2" type="ORF">MNB_SV-6-899</name>
</gene>
<keyword evidence="1" id="KW-1133">Transmembrane helix</keyword>
<feature type="transmembrane region" description="Helical" evidence="1">
    <location>
        <begin position="161"/>
        <end position="180"/>
    </location>
</feature>
<feature type="transmembrane region" description="Helical" evidence="1">
    <location>
        <begin position="259"/>
        <end position="282"/>
    </location>
</feature>
<feature type="transmembrane region" description="Helical" evidence="1">
    <location>
        <begin position="65"/>
        <end position="84"/>
    </location>
</feature>
<keyword evidence="1" id="KW-0812">Transmembrane</keyword>
<feature type="transmembrane region" description="Helical" evidence="1">
    <location>
        <begin position="12"/>
        <end position="32"/>
    </location>
</feature>
<keyword evidence="1" id="KW-0472">Membrane</keyword>
<feature type="transmembrane region" description="Helical" evidence="1">
    <location>
        <begin position="435"/>
        <end position="454"/>
    </location>
</feature>
<feature type="transmembrane region" description="Helical" evidence="1">
    <location>
        <begin position="466"/>
        <end position="485"/>
    </location>
</feature>
<organism evidence="2">
    <name type="scientific">hydrothermal vent metagenome</name>
    <dbReference type="NCBI Taxonomy" id="652676"/>
    <lineage>
        <taxon>unclassified sequences</taxon>
        <taxon>metagenomes</taxon>
        <taxon>ecological metagenomes</taxon>
    </lineage>
</organism>
<feature type="transmembrane region" description="Helical" evidence="1">
    <location>
        <begin position="129"/>
        <end position="154"/>
    </location>
</feature>
<protein>
    <submittedName>
        <fullName evidence="2">Uncharacterized protein</fullName>
    </submittedName>
</protein>
<name>A0A1W1B8K7_9ZZZZ</name>
<feature type="transmembrane region" description="Helical" evidence="1">
    <location>
        <begin position="332"/>
        <end position="351"/>
    </location>
</feature>
<feature type="transmembrane region" description="Helical" evidence="1">
    <location>
        <begin position="302"/>
        <end position="320"/>
    </location>
</feature>
<feature type="transmembrane region" description="Helical" evidence="1">
    <location>
        <begin position="397"/>
        <end position="415"/>
    </location>
</feature>
<dbReference type="EMBL" id="FPHC01000004">
    <property type="protein sequence ID" value="SFV49858.1"/>
    <property type="molecule type" value="Genomic_DNA"/>
</dbReference>
<feature type="transmembrane region" description="Helical" evidence="1">
    <location>
        <begin position="371"/>
        <end position="390"/>
    </location>
</feature>